<feature type="compositionally biased region" description="Gly residues" evidence="1">
    <location>
        <begin position="1"/>
        <end position="13"/>
    </location>
</feature>
<reference evidence="4" key="2">
    <citation type="submission" date="2025-09" db="UniProtKB">
        <authorList>
            <consortium name="Ensembl"/>
        </authorList>
    </citation>
    <scope>IDENTIFICATION</scope>
</reference>
<dbReference type="InterPro" id="IPR006148">
    <property type="entry name" value="Glc/Gal-6P_isomerase"/>
</dbReference>
<dbReference type="PANTHER" id="PTHR11054">
    <property type="entry name" value="6-PHOSPHOGLUCONOLACTONASE"/>
    <property type="match status" value="1"/>
</dbReference>
<evidence type="ECO:0000313" key="4">
    <source>
        <dbReference type="Ensembl" id="ENSZALP00000001739.1"/>
    </source>
</evidence>
<keyword evidence="2" id="KW-1133">Transmembrane helix</keyword>
<reference evidence="4" key="1">
    <citation type="submission" date="2025-08" db="UniProtKB">
        <authorList>
            <consortium name="Ensembl"/>
        </authorList>
    </citation>
    <scope>IDENTIFICATION</scope>
</reference>
<sequence length="203" mass="22218">MGTGGTGSTGNGTGRNWDGLGAAETGTGDTGQTGRDWEGLGMGLVGIGRDWEHWEWNWDGLGMGTERTGRDWEWGLGSVPGLNWSRLVQSGPYWPISIHTGLYWSRLVHTGPYQSELIQTGPYWSKLAFPGEDPPQFDLLLLGVGPDGHTCSLFPGHALLQEQNSLISHLEDSPKPLPRGSSFPFIFPVIFPMFFPIFCAIFP</sequence>
<feature type="transmembrane region" description="Helical" evidence="2">
    <location>
        <begin position="183"/>
        <end position="202"/>
    </location>
</feature>
<evidence type="ECO:0000259" key="3">
    <source>
        <dbReference type="Pfam" id="PF01182"/>
    </source>
</evidence>
<keyword evidence="2" id="KW-0812">Transmembrane</keyword>
<feature type="compositionally biased region" description="Low complexity" evidence="1">
    <location>
        <begin position="18"/>
        <end position="34"/>
    </location>
</feature>
<keyword evidence="2" id="KW-0472">Membrane</keyword>
<dbReference type="Ensembl" id="ENSZALT00000003172.1">
    <property type="protein sequence ID" value="ENSZALP00000001739.1"/>
    <property type="gene ID" value="ENSZALG00000002063.1"/>
</dbReference>
<proteinExistence type="predicted"/>
<name>A0A8D2M356_ZONAL</name>
<dbReference type="PANTHER" id="PTHR11054:SF0">
    <property type="entry name" value="6-PHOSPHOGLUCONOLACTONASE"/>
    <property type="match status" value="1"/>
</dbReference>
<dbReference type="Gene3D" id="3.40.50.1360">
    <property type="match status" value="1"/>
</dbReference>
<accession>A0A8D2M356</accession>
<dbReference type="InterPro" id="IPR039104">
    <property type="entry name" value="6PGL"/>
</dbReference>
<evidence type="ECO:0000256" key="1">
    <source>
        <dbReference type="SAM" id="MobiDB-lite"/>
    </source>
</evidence>
<evidence type="ECO:0000313" key="5">
    <source>
        <dbReference type="Proteomes" id="UP000694413"/>
    </source>
</evidence>
<dbReference type="Proteomes" id="UP000694413">
    <property type="component" value="Unassembled WGS sequence"/>
</dbReference>
<organism evidence="4 5">
    <name type="scientific">Zonotrichia albicollis</name>
    <name type="common">White-throated sparrow</name>
    <name type="synonym">Fringilla albicollis</name>
    <dbReference type="NCBI Taxonomy" id="44394"/>
    <lineage>
        <taxon>Eukaryota</taxon>
        <taxon>Metazoa</taxon>
        <taxon>Chordata</taxon>
        <taxon>Craniata</taxon>
        <taxon>Vertebrata</taxon>
        <taxon>Euteleostomi</taxon>
        <taxon>Archelosauria</taxon>
        <taxon>Archosauria</taxon>
        <taxon>Dinosauria</taxon>
        <taxon>Saurischia</taxon>
        <taxon>Theropoda</taxon>
        <taxon>Coelurosauria</taxon>
        <taxon>Aves</taxon>
        <taxon>Neognathae</taxon>
        <taxon>Neoaves</taxon>
        <taxon>Telluraves</taxon>
        <taxon>Australaves</taxon>
        <taxon>Passeriformes</taxon>
        <taxon>Passerellidae</taxon>
        <taxon>Zonotrichia</taxon>
    </lineage>
</organism>
<dbReference type="GO" id="GO:0005975">
    <property type="term" value="P:carbohydrate metabolic process"/>
    <property type="evidence" value="ECO:0007669"/>
    <property type="project" value="InterPro"/>
</dbReference>
<protein>
    <recommendedName>
        <fullName evidence="3">Glucosamine/galactosamine-6-phosphate isomerase domain-containing protein</fullName>
    </recommendedName>
</protein>
<keyword evidence="5" id="KW-1185">Reference proteome</keyword>
<feature type="region of interest" description="Disordered" evidence="1">
    <location>
        <begin position="1"/>
        <end position="37"/>
    </location>
</feature>
<dbReference type="SUPFAM" id="SSF100950">
    <property type="entry name" value="NagB/RpiA/CoA transferase-like"/>
    <property type="match status" value="1"/>
</dbReference>
<dbReference type="AlphaFoldDB" id="A0A8D2M356"/>
<dbReference type="Pfam" id="PF01182">
    <property type="entry name" value="Glucosamine_iso"/>
    <property type="match status" value="1"/>
</dbReference>
<dbReference type="InterPro" id="IPR037171">
    <property type="entry name" value="NagB/RpiA_transferase-like"/>
</dbReference>
<evidence type="ECO:0000256" key="2">
    <source>
        <dbReference type="SAM" id="Phobius"/>
    </source>
</evidence>
<feature type="domain" description="Glucosamine/galactosamine-6-phosphate isomerase" evidence="3">
    <location>
        <begin position="130"/>
        <end position="179"/>
    </location>
</feature>